<evidence type="ECO:0000313" key="4">
    <source>
        <dbReference type="Proteomes" id="UP000441399"/>
    </source>
</evidence>
<proteinExistence type="predicted"/>
<dbReference type="Proteomes" id="UP000434580">
    <property type="component" value="Unassembled WGS sequence"/>
</dbReference>
<evidence type="ECO:0000313" key="1">
    <source>
        <dbReference type="EMBL" id="CAA0108668.1"/>
    </source>
</evidence>
<keyword evidence="4" id="KW-1185">Reference proteome</keyword>
<accession>A0A5S9PUX9</accession>
<sequence length="84" mass="9135">MNETALLEIIELADGDVALKPVESEASDSDALVTIRFSDESLDMLGDVKMLVARAMLEAGINAFAEVNTAETHVEHEEKPVQLH</sequence>
<dbReference type="Proteomes" id="UP000441399">
    <property type="component" value="Unassembled WGS sequence"/>
</dbReference>
<evidence type="ECO:0000313" key="3">
    <source>
        <dbReference type="Proteomes" id="UP000434580"/>
    </source>
</evidence>
<evidence type="ECO:0000313" key="2">
    <source>
        <dbReference type="EMBL" id="CAA0115538.1"/>
    </source>
</evidence>
<organism evidence="1 4">
    <name type="scientific">BD1-7 clade bacterium</name>
    <dbReference type="NCBI Taxonomy" id="2029982"/>
    <lineage>
        <taxon>Bacteria</taxon>
        <taxon>Pseudomonadati</taxon>
        <taxon>Pseudomonadota</taxon>
        <taxon>Gammaproteobacteria</taxon>
        <taxon>Cellvibrionales</taxon>
        <taxon>Spongiibacteraceae</taxon>
        <taxon>BD1-7 clade</taxon>
    </lineage>
</organism>
<dbReference type="EMBL" id="CACSIO010000012">
    <property type="protein sequence ID" value="CAA0108668.1"/>
    <property type="molecule type" value="Genomic_DNA"/>
</dbReference>
<dbReference type="EMBL" id="CACSII010000018">
    <property type="protein sequence ID" value="CAA0115538.1"/>
    <property type="molecule type" value="Genomic_DNA"/>
</dbReference>
<reference evidence="3 4" key="1">
    <citation type="submission" date="2019-11" db="EMBL/GenBank/DDBJ databases">
        <authorList>
            <person name="Holert J."/>
        </authorList>
    </citation>
    <scope>NUCLEOTIDE SEQUENCE [LARGE SCALE GENOMIC DNA]</scope>
    <source>
        <strain evidence="2">BC5_2</strain>
        <strain evidence="1">SB11_3</strain>
    </source>
</reference>
<gene>
    <name evidence="2" type="ORF">DPBNPPHM_01953</name>
    <name evidence="1" type="ORF">OPDIPICF_01373</name>
</gene>
<protein>
    <submittedName>
        <fullName evidence="1">Uncharacterized protein</fullName>
    </submittedName>
</protein>
<dbReference type="AlphaFoldDB" id="A0A5S9PUX9"/>
<dbReference type="OrthoDB" id="6370236at2"/>
<name>A0A5S9PUX9_9GAMM</name>